<dbReference type="InterPro" id="IPR000742">
    <property type="entry name" value="EGF"/>
</dbReference>
<proteinExistence type="predicted"/>
<dbReference type="AlphaFoldDB" id="A0A820Q0Q3"/>
<keyword evidence="1" id="KW-0245">EGF-like domain</keyword>
<keyword evidence="1" id="KW-1015">Disulfide bond</keyword>
<comment type="caution">
    <text evidence="1">Lacks conserved residue(s) required for the propagation of feature annotation.</text>
</comment>
<comment type="caution">
    <text evidence="3">The sequence shown here is derived from an EMBL/GenBank/DDBJ whole genome shotgun (WGS) entry which is preliminary data.</text>
</comment>
<evidence type="ECO:0000313" key="3">
    <source>
        <dbReference type="EMBL" id="CAF4414750.1"/>
    </source>
</evidence>
<feature type="disulfide bond" evidence="1">
    <location>
        <begin position="87"/>
        <end position="96"/>
    </location>
</feature>
<evidence type="ECO:0000256" key="1">
    <source>
        <dbReference type="PROSITE-ProRule" id="PRU00076"/>
    </source>
</evidence>
<name>A0A820Q0Q3_9BILA</name>
<feature type="disulfide bond" evidence="1">
    <location>
        <begin position="28"/>
        <end position="37"/>
    </location>
</feature>
<feature type="domain" description="EGF-like" evidence="2">
    <location>
        <begin position="59"/>
        <end position="97"/>
    </location>
</feature>
<dbReference type="PROSITE" id="PS00022">
    <property type="entry name" value="EGF_1"/>
    <property type="match status" value="2"/>
</dbReference>
<evidence type="ECO:0000313" key="4">
    <source>
        <dbReference type="Proteomes" id="UP000663844"/>
    </source>
</evidence>
<organism evidence="3 4">
    <name type="scientific">Adineta steineri</name>
    <dbReference type="NCBI Taxonomy" id="433720"/>
    <lineage>
        <taxon>Eukaryota</taxon>
        <taxon>Metazoa</taxon>
        <taxon>Spiralia</taxon>
        <taxon>Gnathifera</taxon>
        <taxon>Rotifera</taxon>
        <taxon>Eurotatoria</taxon>
        <taxon>Bdelloidea</taxon>
        <taxon>Adinetida</taxon>
        <taxon>Adinetidae</taxon>
        <taxon>Adineta</taxon>
    </lineage>
</organism>
<dbReference type="PROSITE" id="PS50026">
    <property type="entry name" value="EGF_3"/>
    <property type="match status" value="2"/>
</dbReference>
<dbReference type="PROSITE" id="PS01186">
    <property type="entry name" value="EGF_2"/>
    <property type="match status" value="2"/>
</dbReference>
<dbReference type="Proteomes" id="UP000663844">
    <property type="component" value="Unassembled WGS sequence"/>
</dbReference>
<feature type="non-terminal residue" evidence="3">
    <location>
        <position position="1"/>
    </location>
</feature>
<gene>
    <name evidence="3" type="ORF">OXD698_LOCUS52260</name>
</gene>
<feature type="disulfide bond" evidence="1">
    <location>
        <begin position="68"/>
        <end position="85"/>
    </location>
</feature>
<dbReference type="SUPFAM" id="SSF57196">
    <property type="entry name" value="EGF/Laminin"/>
    <property type="match status" value="2"/>
</dbReference>
<evidence type="ECO:0000259" key="2">
    <source>
        <dbReference type="PROSITE" id="PS50026"/>
    </source>
</evidence>
<feature type="domain" description="EGF-like" evidence="2">
    <location>
        <begin position="1"/>
        <end position="38"/>
    </location>
</feature>
<dbReference type="Pfam" id="PF00008">
    <property type="entry name" value="EGF"/>
    <property type="match status" value="1"/>
</dbReference>
<dbReference type="SMART" id="SM00181">
    <property type="entry name" value="EGF"/>
    <property type="match status" value="2"/>
</dbReference>
<reference evidence="3" key="1">
    <citation type="submission" date="2021-02" db="EMBL/GenBank/DDBJ databases">
        <authorList>
            <person name="Nowell W R."/>
        </authorList>
    </citation>
    <scope>NUCLEOTIDE SEQUENCE</scope>
</reference>
<dbReference type="EMBL" id="CAJOAZ010028102">
    <property type="protein sequence ID" value="CAF4414750.1"/>
    <property type="molecule type" value="Genomic_DNA"/>
</dbReference>
<protein>
    <recommendedName>
        <fullName evidence="2">EGF-like domain-containing protein</fullName>
    </recommendedName>
</protein>
<accession>A0A820Q0Q3</accession>
<sequence>LSCLDSGEECINGGECIQRPLGDHVCSCPYPYCGLRCQYQRPACDGTSVGVTSIAATTLSPACSSSLCNNRGICQQIAYGTGIQCYCARGWSGSRCQYGKL</sequence>
<dbReference type="Gene3D" id="2.10.25.10">
    <property type="entry name" value="Laminin"/>
    <property type="match status" value="2"/>
</dbReference>